<comment type="caution">
    <text evidence="1">The sequence shown here is derived from an EMBL/GenBank/DDBJ whole genome shotgun (WGS) entry which is preliminary data.</text>
</comment>
<evidence type="ECO:0000313" key="2">
    <source>
        <dbReference type="Proteomes" id="UP000010319"/>
    </source>
</evidence>
<keyword evidence="2" id="KW-1185">Reference proteome</keyword>
<proteinExistence type="predicted"/>
<protein>
    <submittedName>
        <fullName evidence="1">Uncharacterized protein</fullName>
    </submittedName>
</protein>
<evidence type="ECO:0000313" key="1">
    <source>
        <dbReference type="EMBL" id="EEQ05761.1"/>
    </source>
</evidence>
<name>A0ABM9XWK2_YERBE</name>
<gene>
    <name evidence="1" type="ORF">yberc0001_14480</name>
</gene>
<dbReference type="EMBL" id="AALC02000044">
    <property type="protein sequence ID" value="EEQ05761.1"/>
    <property type="molecule type" value="Genomic_DNA"/>
</dbReference>
<organism evidence="1 2">
    <name type="scientific">Yersinia bercovieri ATCC 43970</name>
    <dbReference type="NCBI Taxonomy" id="349968"/>
    <lineage>
        <taxon>Bacteria</taxon>
        <taxon>Pseudomonadati</taxon>
        <taxon>Pseudomonadota</taxon>
        <taxon>Gammaproteobacteria</taxon>
        <taxon>Enterobacterales</taxon>
        <taxon>Yersiniaceae</taxon>
        <taxon>Yersinia</taxon>
    </lineage>
</organism>
<accession>A0ABM9XWK2</accession>
<dbReference type="Proteomes" id="UP000010319">
    <property type="component" value="Unassembled WGS sequence"/>
</dbReference>
<sequence length="345" mass="40259">MLDEYTVVIYSRPQENKAMPRLIPENQYTSTGWHSPQYLEDARWRMELKIIPFEYCSLERAAKFFGCEMEDFFHWYETKKISLSLKLLEHRATVLSIDNKTIEYKTEYWGDDHIEYDVMASANNEFSYIDNISAFVGNRLSYDHLCQVYRVNGYAHDFWRPCDAFIQSLRRGGRIMDSFSASPYDFEGDFRIMIEVQEGTQTSDPESPVFYFYPEFTIGDLVLYKTDLDIINHLMCGVEYSPEKNNELNSDLLTVADISTEEIQSEILEWTEFSSKETSLKFIAGMVLALHKSSPKFRNGTKINRTSIAKEAILRITEQGIEFDITERQLTNLMNKALTDYAPKI</sequence>
<reference evidence="1" key="1">
    <citation type="submission" date="2008-12" db="EMBL/GenBank/DDBJ databases">
        <title>Annotation of the Yersinia bercovieri ATCC 43970 genome.</title>
        <authorList>
            <person name="Read T.D."/>
            <person name="Akmal A."/>
            <person name="Bishop-Lilly K."/>
            <person name="Chen P.E."/>
            <person name="Cook C."/>
            <person name="Kiley M.P."/>
            <person name="Lentz S."/>
            <person name="Mateczun A."/>
            <person name="Nagarajan N."/>
            <person name="Nolan N."/>
            <person name="Osborne B.I."/>
            <person name="Pop M."/>
            <person name="Sozhamannan S."/>
            <person name="Stewart A.C."/>
            <person name="Sulakvelidze A."/>
            <person name="Thomason B."/>
            <person name="Willner K."/>
            <person name="Zwick M.E."/>
        </authorList>
    </citation>
    <scope>NUCLEOTIDE SEQUENCE [LARGE SCALE GENOMIC DNA]</scope>
    <source>
        <strain evidence="1">ATCC 43970</strain>
    </source>
</reference>